<dbReference type="SMART" id="SM00822">
    <property type="entry name" value="PKS_KR"/>
    <property type="match status" value="1"/>
</dbReference>
<proteinExistence type="inferred from homology"/>
<comment type="similarity">
    <text evidence="1 3">Belongs to the short-chain dehydrogenases/reductases (SDR) family.</text>
</comment>
<evidence type="ECO:0000256" key="2">
    <source>
        <dbReference type="ARBA" id="ARBA00023002"/>
    </source>
</evidence>
<dbReference type="Proteomes" id="UP001320420">
    <property type="component" value="Unassembled WGS sequence"/>
</dbReference>
<evidence type="ECO:0000259" key="4">
    <source>
        <dbReference type="SMART" id="SM00822"/>
    </source>
</evidence>
<reference evidence="5 6" key="1">
    <citation type="submission" date="2024-02" db="EMBL/GenBank/DDBJ databases">
        <title>De novo assembly and annotation of 12 fungi associated with fruit tree decline syndrome in Ontario, Canada.</title>
        <authorList>
            <person name="Sulman M."/>
            <person name="Ellouze W."/>
            <person name="Ilyukhin E."/>
        </authorList>
    </citation>
    <scope>NUCLEOTIDE SEQUENCE [LARGE SCALE GENOMIC DNA]</scope>
    <source>
        <strain evidence="5 6">M11/M66-122</strain>
    </source>
</reference>
<dbReference type="EMBL" id="JAKJXP020000039">
    <property type="protein sequence ID" value="KAK7752306.1"/>
    <property type="molecule type" value="Genomic_DNA"/>
</dbReference>
<keyword evidence="2" id="KW-0560">Oxidoreductase</keyword>
<dbReference type="PANTHER" id="PTHR43976:SF16">
    <property type="entry name" value="SHORT-CHAIN DEHYDROGENASE_REDUCTASE FAMILY PROTEIN"/>
    <property type="match status" value="1"/>
</dbReference>
<dbReference type="AlphaFoldDB" id="A0AAN9UQQ6"/>
<comment type="caution">
    <text evidence="5">The sequence shown here is derived from an EMBL/GenBank/DDBJ whole genome shotgun (WGS) entry which is preliminary data.</text>
</comment>
<dbReference type="Pfam" id="PF00106">
    <property type="entry name" value="adh_short"/>
    <property type="match status" value="1"/>
</dbReference>
<dbReference type="Gene3D" id="3.40.50.720">
    <property type="entry name" value="NAD(P)-binding Rossmann-like Domain"/>
    <property type="match status" value="1"/>
</dbReference>
<dbReference type="PRINTS" id="PR00081">
    <property type="entry name" value="GDHRDH"/>
</dbReference>
<dbReference type="InterPro" id="IPR051911">
    <property type="entry name" value="SDR_oxidoreductase"/>
</dbReference>
<dbReference type="GO" id="GO:0016491">
    <property type="term" value="F:oxidoreductase activity"/>
    <property type="evidence" value="ECO:0007669"/>
    <property type="project" value="UniProtKB-KW"/>
</dbReference>
<accession>A0AAN9UQQ6</accession>
<dbReference type="InterPro" id="IPR036291">
    <property type="entry name" value="NAD(P)-bd_dom_sf"/>
</dbReference>
<gene>
    <name evidence="5" type="ORF">SLS62_005642</name>
</gene>
<protein>
    <recommendedName>
        <fullName evidence="4">Ketoreductase domain-containing protein</fullName>
    </recommendedName>
</protein>
<dbReference type="SUPFAM" id="SSF51735">
    <property type="entry name" value="NAD(P)-binding Rossmann-fold domains"/>
    <property type="match status" value="1"/>
</dbReference>
<sequence length="287" mass="30764">MAQSPQTWLITGCSSGFGELFVRKLRALGDNVIATGRNAQTKLAHLKETGANILDLDVSAPPQEIDAKMAEAWALYPDGIDVVVNNAGYILSGAIEELTQEELEVTFKTNFHGPLNITRALLPKLRAKGKGTLFYMSSQAAWHADPGAAGYCASKFALEGAVECLAQELALFAPGIKVLMVEPGYYRTRAFNNINHVPARVADYAEFNAAVRQVESTLGATAPGDPDKAVSVMIDLVKGTGVAAGKQIPLRVPLGSDGWSRVRAKCENTLKICDDWEEVAKSTDIAS</sequence>
<evidence type="ECO:0000256" key="3">
    <source>
        <dbReference type="RuleBase" id="RU000363"/>
    </source>
</evidence>
<dbReference type="PANTHER" id="PTHR43976">
    <property type="entry name" value="SHORT CHAIN DEHYDROGENASE"/>
    <property type="match status" value="1"/>
</dbReference>
<dbReference type="CDD" id="cd05374">
    <property type="entry name" value="17beta-HSD-like_SDR_c"/>
    <property type="match status" value="1"/>
</dbReference>
<name>A0AAN9UQQ6_9PEZI</name>
<dbReference type="InterPro" id="IPR002347">
    <property type="entry name" value="SDR_fam"/>
</dbReference>
<dbReference type="PRINTS" id="PR00080">
    <property type="entry name" value="SDRFAMILY"/>
</dbReference>
<evidence type="ECO:0000313" key="5">
    <source>
        <dbReference type="EMBL" id="KAK7752306.1"/>
    </source>
</evidence>
<evidence type="ECO:0000256" key="1">
    <source>
        <dbReference type="ARBA" id="ARBA00006484"/>
    </source>
</evidence>
<keyword evidence="6" id="KW-1185">Reference proteome</keyword>
<evidence type="ECO:0000313" key="6">
    <source>
        <dbReference type="Proteomes" id="UP001320420"/>
    </source>
</evidence>
<feature type="domain" description="Ketoreductase" evidence="4">
    <location>
        <begin position="6"/>
        <end position="177"/>
    </location>
</feature>
<dbReference type="InterPro" id="IPR057326">
    <property type="entry name" value="KR_dom"/>
</dbReference>
<organism evidence="5 6">
    <name type="scientific">Diatrype stigma</name>
    <dbReference type="NCBI Taxonomy" id="117547"/>
    <lineage>
        <taxon>Eukaryota</taxon>
        <taxon>Fungi</taxon>
        <taxon>Dikarya</taxon>
        <taxon>Ascomycota</taxon>
        <taxon>Pezizomycotina</taxon>
        <taxon>Sordariomycetes</taxon>
        <taxon>Xylariomycetidae</taxon>
        <taxon>Xylariales</taxon>
        <taxon>Diatrypaceae</taxon>
        <taxon>Diatrype</taxon>
    </lineage>
</organism>